<protein>
    <submittedName>
        <fullName evidence="4">3-octaprenyl-4-hydroxybenzoate carboxy-lyase</fullName>
    </submittedName>
</protein>
<dbReference type="PANTHER" id="PTHR30108">
    <property type="entry name" value="3-OCTAPRENYL-4-HYDROXYBENZOATE CARBOXY-LYASE-RELATED"/>
    <property type="match status" value="1"/>
</dbReference>
<evidence type="ECO:0000313" key="5">
    <source>
        <dbReference type="Proteomes" id="UP000004319"/>
    </source>
</evidence>
<name>F7VHB8_9PROT</name>
<dbReference type="InterPro" id="IPR049383">
    <property type="entry name" value="UbiD-like_N"/>
</dbReference>
<dbReference type="InterPro" id="IPR049381">
    <property type="entry name" value="UbiD-like_C"/>
</dbReference>
<gene>
    <name evidence="4" type="ORF">ATPR_2767</name>
</gene>
<dbReference type="AlphaFoldDB" id="F7VHB8"/>
<dbReference type="InterPro" id="IPR002830">
    <property type="entry name" value="UbiD"/>
</dbReference>
<proteinExistence type="predicted"/>
<evidence type="ECO:0000259" key="2">
    <source>
        <dbReference type="Pfam" id="PF20695"/>
    </source>
</evidence>
<dbReference type="GO" id="GO:0006744">
    <property type="term" value="P:ubiquinone biosynthetic process"/>
    <property type="evidence" value="ECO:0007669"/>
    <property type="project" value="TreeGrafter"/>
</dbReference>
<dbReference type="SUPFAM" id="SSF143968">
    <property type="entry name" value="UbiD C-terminal domain-like"/>
    <property type="match status" value="1"/>
</dbReference>
<feature type="domain" description="3-octaprenyl-4-hydroxybenzoate carboxy-lyase-like N-terminal" evidence="2">
    <location>
        <begin position="31"/>
        <end position="112"/>
    </location>
</feature>
<organism evidence="4 5">
    <name type="scientific">Acetobacter tropicalis NBRC 101654</name>
    <dbReference type="NCBI Taxonomy" id="749388"/>
    <lineage>
        <taxon>Bacteria</taxon>
        <taxon>Pseudomonadati</taxon>
        <taxon>Pseudomonadota</taxon>
        <taxon>Alphaproteobacteria</taxon>
        <taxon>Acetobacterales</taxon>
        <taxon>Acetobacteraceae</taxon>
        <taxon>Acetobacter</taxon>
    </lineage>
</organism>
<sequence length="507" mass="54803">MEDNVMDRTDHAANSPVIDLRSALARLEAFPGELISTDQEVDPRSELAGVYKRVGAGGTVMRPTRTGPAMMFENVKGYPGARVLVGLMAKRERVALLLDSKPEELGQRMGEAVLNGIAPVVFKEGSAPCQEQVFRADDPNFDLRHLLPAPTNTEEDAGPYFCLGLLLGSDPDNGHTDVTIHRLCVQGRDELSVFFAPGRHIDAFRAKAEERGEALPITINMGLDPAIPIGACFEAPTTPLGFDELTVAGGLRGRAVELVDAVTVKERSIARAEIVIEGEILPGRRIQEDVNTNTGHAMPEFPGYNGPANPSLPVIKVTAVTMRKNAILQTLVGPGEEHVNLAGIPTEASIFNACDKALPGFVKNVYAHSAGGGKLLAILQVCQRSAGDAGKARQAALIALAVYRELKNIIIVDDDVDLFDSNDVLWAMQTRYQGNVDTMFLPGVTGHVLDPSQVPDYDPSIPAKGVSCKTIFDCTYPWKLKEHFVRAQFREVDPHPFAPSIFPKAGM</sequence>
<dbReference type="Pfam" id="PF20696">
    <property type="entry name" value="UbiD_C"/>
    <property type="match status" value="1"/>
</dbReference>
<evidence type="ECO:0000259" key="3">
    <source>
        <dbReference type="Pfam" id="PF20696"/>
    </source>
</evidence>
<comment type="caution">
    <text evidence="4">The sequence shown here is derived from an EMBL/GenBank/DDBJ whole genome shotgun (WGS) entry which is preliminary data.</text>
</comment>
<evidence type="ECO:0000313" key="4">
    <source>
        <dbReference type="EMBL" id="GAA09763.1"/>
    </source>
</evidence>
<accession>F7VHB8</accession>
<dbReference type="EMBL" id="BABS01000120">
    <property type="protein sequence ID" value="GAA09763.1"/>
    <property type="molecule type" value="Genomic_DNA"/>
</dbReference>
<dbReference type="Gene3D" id="3.40.1670.10">
    <property type="entry name" value="UbiD C-terminal domain-like"/>
    <property type="match status" value="1"/>
</dbReference>
<dbReference type="Proteomes" id="UP000004319">
    <property type="component" value="Unassembled WGS sequence"/>
</dbReference>
<dbReference type="Pfam" id="PF20695">
    <property type="entry name" value="UbiD_N"/>
    <property type="match status" value="1"/>
</dbReference>
<feature type="domain" description="3-octaprenyl-4-hydroxybenzoate carboxy-lyase-like Rift-related" evidence="1">
    <location>
        <begin position="123"/>
        <end position="333"/>
    </location>
</feature>
<dbReference type="PANTHER" id="PTHR30108:SF17">
    <property type="entry name" value="FERULIC ACID DECARBOXYLASE 1"/>
    <property type="match status" value="1"/>
</dbReference>
<dbReference type="GO" id="GO:0008694">
    <property type="term" value="F:4-hydroxy-3-polyprenylbenzoate decarboxylase activity"/>
    <property type="evidence" value="ECO:0007669"/>
    <property type="project" value="TreeGrafter"/>
</dbReference>
<evidence type="ECO:0000259" key="1">
    <source>
        <dbReference type="Pfam" id="PF01977"/>
    </source>
</evidence>
<dbReference type="GO" id="GO:0005829">
    <property type="term" value="C:cytosol"/>
    <property type="evidence" value="ECO:0007669"/>
    <property type="project" value="TreeGrafter"/>
</dbReference>
<keyword evidence="4" id="KW-0456">Lyase</keyword>
<dbReference type="SUPFAM" id="SSF50475">
    <property type="entry name" value="FMN-binding split barrel"/>
    <property type="match status" value="1"/>
</dbReference>
<feature type="domain" description="3-octaprenyl-4-hydroxybenzoate carboxy-lyase-like C-terminal" evidence="3">
    <location>
        <begin position="340"/>
        <end position="474"/>
    </location>
</feature>
<dbReference type="InterPro" id="IPR048304">
    <property type="entry name" value="UbiD_Rift_dom"/>
</dbReference>
<dbReference type="Pfam" id="PF01977">
    <property type="entry name" value="UbiD"/>
    <property type="match status" value="1"/>
</dbReference>
<reference evidence="4 5" key="1">
    <citation type="journal article" date="2011" name="Biochem. Biophys. Res. Commun.">
        <title>Increased number of Arginine-based salt bridges contributes to the thermotolerance of thermotolerant acetic acid bacteria, Acetobacter tropicalis SKU1100.</title>
        <authorList>
            <person name="Matsutani M."/>
            <person name="Hirakawa H."/>
            <person name="Nishikura M."/>
            <person name="Soemphol W."/>
            <person name="Ali I.A.I."/>
            <person name="Yakushi T."/>
            <person name="Matsushita K."/>
        </authorList>
    </citation>
    <scope>NUCLEOTIDE SEQUENCE [LARGE SCALE GENOMIC DNA]</scope>
    <source>
        <strain evidence="4 5">NBRC 101654</strain>
    </source>
</reference>